<keyword evidence="7 14" id="KW-0378">Hydrolase</keyword>
<evidence type="ECO:0000313" key="19">
    <source>
        <dbReference type="Proteomes" id="UP000030460"/>
    </source>
</evidence>
<protein>
    <recommendedName>
        <fullName evidence="14">ATP-dependent zinc metalloprotease FtsH</fullName>
        <ecNumber evidence="14">3.4.24.-</ecNumber>
    </recommendedName>
</protein>
<evidence type="ECO:0000256" key="16">
    <source>
        <dbReference type="SAM" id="MobiDB-lite"/>
    </source>
</evidence>
<dbReference type="NCBIfam" id="TIGR01241">
    <property type="entry name" value="FtsH_fam"/>
    <property type="match status" value="1"/>
</dbReference>
<dbReference type="PANTHER" id="PTHR23076:SF97">
    <property type="entry name" value="ATP-DEPENDENT ZINC METALLOPROTEASE YME1L1"/>
    <property type="match status" value="1"/>
</dbReference>
<feature type="region of interest" description="Disordered" evidence="16">
    <location>
        <begin position="610"/>
        <end position="638"/>
    </location>
</feature>
<keyword evidence="12 14" id="KW-0472">Membrane</keyword>
<dbReference type="InterPro" id="IPR000642">
    <property type="entry name" value="Peptidase_M41"/>
</dbReference>
<accession>A0A8T6ZIN6</accession>
<name>A0A8T6ZIN6_9BURK</name>
<dbReference type="FunFam" id="1.20.58.760:FF:000001">
    <property type="entry name" value="ATP-dependent zinc metalloprotease FtsH"/>
    <property type="match status" value="1"/>
</dbReference>
<dbReference type="FunFam" id="3.40.50.300:FF:000001">
    <property type="entry name" value="ATP-dependent zinc metalloprotease FtsH"/>
    <property type="match status" value="1"/>
</dbReference>
<dbReference type="RefSeq" id="WP_084225694.1">
    <property type="nucleotide sequence ID" value="NZ_CADFGF010000012.1"/>
</dbReference>
<comment type="function">
    <text evidence="14">Acts as a processive, ATP-dependent zinc metallopeptidase for both cytoplasmic and membrane proteins. Plays a role in the quality control of integral membrane proteins.</text>
</comment>
<dbReference type="Gene3D" id="1.20.58.760">
    <property type="entry name" value="Peptidase M41"/>
    <property type="match status" value="1"/>
</dbReference>
<feature type="binding site" evidence="14">
    <location>
        <position position="435"/>
    </location>
    <ligand>
        <name>Zn(2+)</name>
        <dbReference type="ChEBI" id="CHEBI:29105"/>
        <note>catalytic</note>
    </ligand>
</feature>
<dbReference type="AlphaFoldDB" id="A0A8T6ZIN6"/>
<keyword evidence="6 14" id="KW-0547">Nucleotide-binding</keyword>
<keyword evidence="9 14" id="KW-0067">ATP-binding</keyword>
<dbReference type="InterPro" id="IPR005936">
    <property type="entry name" value="FtsH"/>
</dbReference>
<evidence type="ECO:0000256" key="8">
    <source>
        <dbReference type="ARBA" id="ARBA00022833"/>
    </source>
</evidence>
<feature type="transmembrane region" description="Helical" evidence="14">
    <location>
        <begin position="117"/>
        <end position="138"/>
    </location>
</feature>
<evidence type="ECO:0000256" key="9">
    <source>
        <dbReference type="ARBA" id="ARBA00022840"/>
    </source>
</evidence>
<comment type="similarity">
    <text evidence="13 14">In the central section; belongs to the AAA ATPase family.</text>
</comment>
<dbReference type="PANTHER" id="PTHR23076">
    <property type="entry name" value="METALLOPROTEASE M41 FTSH"/>
    <property type="match status" value="1"/>
</dbReference>
<dbReference type="PROSITE" id="PS00674">
    <property type="entry name" value="AAA"/>
    <property type="match status" value="1"/>
</dbReference>
<dbReference type="Gene3D" id="3.40.50.300">
    <property type="entry name" value="P-loop containing nucleotide triphosphate hydrolases"/>
    <property type="match status" value="1"/>
</dbReference>
<evidence type="ECO:0000256" key="13">
    <source>
        <dbReference type="ARBA" id="ARBA00061570"/>
    </source>
</evidence>
<evidence type="ECO:0000256" key="1">
    <source>
        <dbReference type="ARBA" id="ARBA00004370"/>
    </source>
</evidence>
<feature type="binding site" evidence="14">
    <location>
        <begin position="209"/>
        <end position="216"/>
    </location>
    <ligand>
        <name>ATP</name>
        <dbReference type="ChEBI" id="CHEBI:30616"/>
    </ligand>
</feature>
<evidence type="ECO:0000256" key="3">
    <source>
        <dbReference type="ARBA" id="ARBA00022670"/>
    </source>
</evidence>
<keyword evidence="3 14" id="KW-0645">Protease</keyword>
<dbReference type="GO" id="GO:0004176">
    <property type="term" value="F:ATP-dependent peptidase activity"/>
    <property type="evidence" value="ECO:0007669"/>
    <property type="project" value="InterPro"/>
</dbReference>
<reference evidence="18" key="1">
    <citation type="journal article" date="2015" name="Genome Announc.">
        <title>Draft Genome Sequence of the Polyhydroxyalkanoate-Producing Bacterium Burkholderia sacchari LMG 19450 Isolated from Brazilian Sugarcane Plantation Soil.</title>
        <authorList>
            <person name="Alexandrino P.M."/>
            <person name="Mendonca T.T."/>
            <person name="Guaman Bautista L.P."/>
            <person name="Cherix J."/>
            <person name="Lozano-Sakalauskas G.C."/>
            <person name="Fujita A."/>
            <person name="Ramos Filho E."/>
            <person name="Long P."/>
            <person name="Padilla G."/>
            <person name="Taciro M.K."/>
            <person name="Gomez J.G."/>
            <person name="Silva L.F."/>
        </authorList>
    </citation>
    <scope>NUCLEOTIDE SEQUENCE</scope>
    <source>
        <strain evidence="18">LMG 19450</strain>
    </source>
</reference>
<evidence type="ECO:0000256" key="6">
    <source>
        <dbReference type="ARBA" id="ARBA00022741"/>
    </source>
</evidence>
<keyword evidence="10 14" id="KW-1133">Transmembrane helix</keyword>
<feature type="binding site" evidence="14">
    <location>
        <position position="431"/>
    </location>
    <ligand>
        <name>Zn(2+)</name>
        <dbReference type="ChEBI" id="CHEBI:29105"/>
        <note>catalytic</note>
    </ligand>
</feature>
<dbReference type="Pfam" id="PF01434">
    <property type="entry name" value="Peptidase_M41"/>
    <property type="match status" value="1"/>
</dbReference>
<comment type="similarity">
    <text evidence="2 14">In the C-terminal section; belongs to the peptidase M41 family.</text>
</comment>
<comment type="subunit">
    <text evidence="14">Homohexamer.</text>
</comment>
<comment type="caution">
    <text evidence="18">The sequence shown here is derived from an EMBL/GenBank/DDBJ whole genome shotgun (WGS) entry which is preliminary data.</text>
</comment>
<gene>
    <name evidence="18" type="primary">hflB</name>
    <name evidence="14" type="synonym">ftsH</name>
    <name evidence="18" type="ORF">NH14_026220</name>
</gene>
<comment type="caution">
    <text evidence="14">Lacks conserved residue(s) required for the propagation of feature annotation.</text>
</comment>
<evidence type="ECO:0000259" key="17">
    <source>
        <dbReference type="SMART" id="SM00382"/>
    </source>
</evidence>
<evidence type="ECO:0000256" key="14">
    <source>
        <dbReference type="HAMAP-Rule" id="MF_01458"/>
    </source>
</evidence>
<keyword evidence="19" id="KW-1185">Reference proteome</keyword>
<evidence type="ECO:0000256" key="15">
    <source>
        <dbReference type="RuleBase" id="RU003651"/>
    </source>
</evidence>
<dbReference type="CDD" id="cd19501">
    <property type="entry name" value="RecA-like_FtsH"/>
    <property type="match status" value="1"/>
</dbReference>
<comment type="cofactor">
    <cofactor evidence="14">
        <name>Zn(2+)</name>
        <dbReference type="ChEBI" id="CHEBI:29105"/>
    </cofactor>
    <text evidence="14">Binds 1 zinc ion per subunit.</text>
</comment>
<organism evidence="18 19">
    <name type="scientific">Paraburkholderia sacchari</name>
    <dbReference type="NCBI Taxonomy" id="159450"/>
    <lineage>
        <taxon>Bacteria</taxon>
        <taxon>Pseudomonadati</taxon>
        <taxon>Pseudomonadota</taxon>
        <taxon>Betaproteobacteria</taxon>
        <taxon>Burkholderiales</taxon>
        <taxon>Burkholderiaceae</taxon>
        <taxon>Paraburkholderia</taxon>
    </lineage>
</organism>
<dbReference type="GO" id="GO:0008270">
    <property type="term" value="F:zinc ion binding"/>
    <property type="evidence" value="ECO:0007669"/>
    <property type="project" value="UniProtKB-UniRule"/>
</dbReference>
<dbReference type="SUPFAM" id="SSF140990">
    <property type="entry name" value="FtsH protease domain-like"/>
    <property type="match status" value="1"/>
</dbReference>
<evidence type="ECO:0000256" key="5">
    <source>
        <dbReference type="ARBA" id="ARBA00022723"/>
    </source>
</evidence>
<dbReference type="GO" id="GO:0004222">
    <property type="term" value="F:metalloendopeptidase activity"/>
    <property type="evidence" value="ECO:0007669"/>
    <property type="project" value="InterPro"/>
</dbReference>
<dbReference type="OrthoDB" id="9809379at2"/>
<dbReference type="InterPro" id="IPR003959">
    <property type="entry name" value="ATPase_AAA_core"/>
</dbReference>
<comment type="subcellular location">
    <subcellularLocation>
        <location evidence="14">Cell membrane</location>
        <topology evidence="14">Multi-pass membrane protein</topology>
        <orientation evidence="14">Cytoplasmic side</orientation>
    </subcellularLocation>
    <subcellularLocation>
        <location evidence="1">Membrane</location>
    </subcellularLocation>
</comment>
<evidence type="ECO:0000256" key="12">
    <source>
        <dbReference type="ARBA" id="ARBA00023136"/>
    </source>
</evidence>
<evidence type="ECO:0000313" key="18">
    <source>
        <dbReference type="EMBL" id="NLP64588.1"/>
    </source>
</evidence>
<dbReference type="InterPro" id="IPR037219">
    <property type="entry name" value="Peptidase_M41-like"/>
</dbReference>
<dbReference type="EC" id="3.4.24.-" evidence="14"/>
<keyword evidence="4 14" id="KW-0812">Transmembrane</keyword>
<dbReference type="HAMAP" id="MF_01458">
    <property type="entry name" value="FtsH"/>
    <property type="match status" value="1"/>
</dbReference>
<dbReference type="GO" id="GO:0005886">
    <property type="term" value="C:plasma membrane"/>
    <property type="evidence" value="ECO:0007669"/>
    <property type="project" value="UniProtKB-SubCell"/>
</dbReference>
<reference evidence="18" key="2">
    <citation type="submission" date="2020-04" db="EMBL/GenBank/DDBJ databases">
        <authorList>
            <person name="Alexandrino P."/>
            <person name="Mendonca T."/>
            <person name="Guaman L."/>
            <person name="Cherix J."/>
            <person name="Lozano-Sakalauskas G."/>
            <person name="Fujita A."/>
            <person name="Filho E.R."/>
            <person name="Long P."/>
            <person name="Padilla G."/>
            <person name="Taciro M.K."/>
            <person name="Gomez J.G."/>
            <person name="Silva L.F."/>
            <person name="Torres M."/>
        </authorList>
    </citation>
    <scope>NUCLEOTIDE SEQUENCE</scope>
    <source>
        <strain evidence="18">LMG 19450</strain>
    </source>
</reference>
<dbReference type="InterPro" id="IPR027417">
    <property type="entry name" value="P-loop_NTPase"/>
</dbReference>
<proteinExistence type="inferred from homology"/>
<evidence type="ECO:0000256" key="10">
    <source>
        <dbReference type="ARBA" id="ARBA00022989"/>
    </source>
</evidence>
<sequence length="638" mass="69066">MDKKFDSGGIVFMVGLLLLLALQLFWTAPGVPLLAYSDFLRLVDAHAVDNLAISPTRITGELRLERAKTMLPASEAAAFGAEPAPYYFATTRVADDALPSRLASAGVRYSGALDSNWGGALLGWLAPLVLFVMVWQFMMRRGGGARDFMGIGRSRAQVYVQRETSATFNDIAGIDEAKKELQQIVSFLCHPERYRRLGGKIPKGILIVGAPGTGKTLLAKALAGEAGVPFFSISGSSFVEMFVGVGAARVRDLFEQAQRQAPCIVFIDELDALGKVRGASPVSGNDEREQTLNQLLVEMDGFEANAGVILLAATNRPETLDPALLRPGRFDRHIAIDRPDLVGRRQILAVHTRKVPLAPDVDLDELAARTPGCVGADLANIVNEAALHAAEADRPSVAMADFDEAIDRALAGSERKSRVMNAQEKQTIAWHEAGHALVAQSRAHCDPVKKVSIIPRGVAALGYTQQVPTEDRYVLRRSELLDRLDALLGGWVSEALVFGDVSTGAQNDLERATAMAWHMVARYGMSERIGLANCADHDGMARSLAGADGPRCGEQTAQRIDDEVRRLLNEAHERVAHTLAERREALDRIARRLLEREVLEHDELVALIAGESAPDGSAEQSAENPSDTKKSRSVEPAA</sequence>
<dbReference type="SMART" id="SM00382">
    <property type="entry name" value="AAA"/>
    <property type="match status" value="1"/>
</dbReference>
<dbReference type="Pfam" id="PF00004">
    <property type="entry name" value="AAA"/>
    <property type="match status" value="1"/>
</dbReference>
<evidence type="ECO:0000256" key="11">
    <source>
        <dbReference type="ARBA" id="ARBA00023049"/>
    </source>
</evidence>
<keyword evidence="11 14" id="KW-0482">Metalloprotease</keyword>
<dbReference type="SUPFAM" id="SSF52540">
    <property type="entry name" value="P-loop containing nucleoside triphosphate hydrolases"/>
    <property type="match status" value="1"/>
</dbReference>
<evidence type="ECO:0000256" key="4">
    <source>
        <dbReference type="ARBA" id="ARBA00022692"/>
    </source>
</evidence>
<keyword evidence="14" id="KW-1003">Cell membrane</keyword>
<evidence type="ECO:0000256" key="2">
    <source>
        <dbReference type="ARBA" id="ARBA00010044"/>
    </source>
</evidence>
<dbReference type="InterPro" id="IPR041569">
    <property type="entry name" value="AAA_lid_3"/>
</dbReference>
<comment type="similarity">
    <text evidence="15">Belongs to the AAA ATPase family.</text>
</comment>
<dbReference type="FunFam" id="1.10.8.60:FF:000001">
    <property type="entry name" value="ATP-dependent zinc metalloprotease FtsH"/>
    <property type="match status" value="1"/>
</dbReference>
<dbReference type="Proteomes" id="UP000030460">
    <property type="component" value="Unassembled WGS sequence"/>
</dbReference>
<dbReference type="GO" id="GO:0005524">
    <property type="term" value="F:ATP binding"/>
    <property type="evidence" value="ECO:0007669"/>
    <property type="project" value="UniProtKB-UniRule"/>
</dbReference>
<keyword evidence="5 14" id="KW-0479">Metal-binding</keyword>
<feature type="binding site" evidence="14">
    <location>
        <position position="508"/>
    </location>
    <ligand>
        <name>Zn(2+)</name>
        <dbReference type="ChEBI" id="CHEBI:29105"/>
        <note>catalytic</note>
    </ligand>
</feature>
<dbReference type="EMBL" id="JTDB02000009">
    <property type="protein sequence ID" value="NLP64588.1"/>
    <property type="molecule type" value="Genomic_DNA"/>
</dbReference>
<feature type="active site" evidence="14">
    <location>
        <position position="432"/>
    </location>
</feature>
<dbReference type="Gene3D" id="1.10.8.60">
    <property type="match status" value="1"/>
</dbReference>
<feature type="compositionally biased region" description="Basic and acidic residues" evidence="16">
    <location>
        <begin position="626"/>
        <end position="638"/>
    </location>
</feature>
<evidence type="ECO:0000256" key="7">
    <source>
        <dbReference type="ARBA" id="ARBA00022801"/>
    </source>
</evidence>
<dbReference type="GO" id="GO:0006508">
    <property type="term" value="P:proteolysis"/>
    <property type="evidence" value="ECO:0007669"/>
    <property type="project" value="UniProtKB-KW"/>
</dbReference>
<dbReference type="GO" id="GO:0030163">
    <property type="term" value="P:protein catabolic process"/>
    <property type="evidence" value="ECO:0007669"/>
    <property type="project" value="UniProtKB-UniRule"/>
</dbReference>
<dbReference type="InterPro" id="IPR003593">
    <property type="entry name" value="AAA+_ATPase"/>
</dbReference>
<feature type="domain" description="AAA+ ATPase" evidence="17">
    <location>
        <begin position="201"/>
        <end position="340"/>
    </location>
</feature>
<keyword evidence="8 14" id="KW-0862">Zinc</keyword>
<dbReference type="InterPro" id="IPR003960">
    <property type="entry name" value="ATPase_AAA_CS"/>
</dbReference>
<dbReference type="GO" id="GO:0016887">
    <property type="term" value="F:ATP hydrolysis activity"/>
    <property type="evidence" value="ECO:0007669"/>
    <property type="project" value="UniProtKB-UniRule"/>
</dbReference>
<dbReference type="Pfam" id="PF17862">
    <property type="entry name" value="AAA_lid_3"/>
    <property type="match status" value="1"/>
</dbReference>